<protein>
    <submittedName>
        <fullName evidence="1">Uncharacterized protein</fullName>
    </submittedName>
</protein>
<name>A0A917ZSY9_9ACTN</name>
<dbReference type="Proteomes" id="UP000641932">
    <property type="component" value="Unassembled WGS sequence"/>
</dbReference>
<evidence type="ECO:0000313" key="2">
    <source>
        <dbReference type="Proteomes" id="UP000641932"/>
    </source>
</evidence>
<dbReference type="AlphaFoldDB" id="A0A917ZSY9"/>
<reference evidence="1" key="1">
    <citation type="journal article" date="2014" name="Int. J. Syst. Evol. Microbiol.">
        <title>Complete genome sequence of Corynebacterium casei LMG S-19264T (=DSM 44701T), isolated from a smear-ripened cheese.</title>
        <authorList>
            <consortium name="US DOE Joint Genome Institute (JGI-PGF)"/>
            <person name="Walter F."/>
            <person name="Albersmeier A."/>
            <person name="Kalinowski J."/>
            <person name="Ruckert C."/>
        </authorList>
    </citation>
    <scope>NUCLEOTIDE SEQUENCE</scope>
    <source>
        <strain evidence="1">CGMCC 4.7201</strain>
    </source>
</reference>
<proteinExistence type="predicted"/>
<gene>
    <name evidence="1" type="ORF">GCM10012280_35890</name>
</gene>
<sequence>MVHWETVSSLATGVGTLVLAAATFASVRSANRAARVAEESLLSGIRPLLVPSRPEDVTQQVSFADDHSVRVPGGAGTAEVTDEAIYLTLSIRNAGSGIAVLHGWRFDPTTALRWQERPSAESFHRLTRDLYIPAGDLGFWQGVLRHPTGDESDPLRDRIVARERIILDLLYSDYQGGQRIIGRFSLLPDGEGGWLASVARHWNVDRPDPR</sequence>
<dbReference type="EMBL" id="BMMS01000014">
    <property type="protein sequence ID" value="GGO90407.1"/>
    <property type="molecule type" value="Genomic_DNA"/>
</dbReference>
<keyword evidence="2" id="KW-1185">Reference proteome</keyword>
<dbReference type="RefSeq" id="WP_189132699.1">
    <property type="nucleotide sequence ID" value="NZ_BMMS01000014.1"/>
</dbReference>
<organism evidence="1 2">
    <name type="scientific">Wenjunlia tyrosinilytica</name>
    <dbReference type="NCBI Taxonomy" id="1544741"/>
    <lineage>
        <taxon>Bacteria</taxon>
        <taxon>Bacillati</taxon>
        <taxon>Actinomycetota</taxon>
        <taxon>Actinomycetes</taxon>
        <taxon>Kitasatosporales</taxon>
        <taxon>Streptomycetaceae</taxon>
        <taxon>Wenjunlia</taxon>
    </lineage>
</organism>
<evidence type="ECO:0000313" key="1">
    <source>
        <dbReference type="EMBL" id="GGO90407.1"/>
    </source>
</evidence>
<accession>A0A917ZSY9</accession>
<comment type="caution">
    <text evidence="1">The sequence shown here is derived from an EMBL/GenBank/DDBJ whole genome shotgun (WGS) entry which is preliminary data.</text>
</comment>
<reference evidence="1" key="2">
    <citation type="submission" date="2020-09" db="EMBL/GenBank/DDBJ databases">
        <authorList>
            <person name="Sun Q."/>
            <person name="Zhou Y."/>
        </authorList>
    </citation>
    <scope>NUCLEOTIDE SEQUENCE</scope>
    <source>
        <strain evidence="1">CGMCC 4.7201</strain>
    </source>
</reference>